<dbReference type="InterPro" id="IPR050271">
    <property type="entry name" value="UDP-glycosyltransferase"/>
</dbReference>
<keyword evidence="3" id="KW-0808">Transferase</keyword>
<evidence type="ECO:0000313" key="7">
    <source>
        <dbReference type="RefSeq" id="XP_070853131.1"/>
    </source>
</evidence>
<feature type="signal peptide" evidence="5">
    <location>
        <begin position="1"/>
        <end position="16"/>
    </location>
</feature>
<name>A0ABM4TT29_DROSZ</name>
<dbReference type="Pfam" id="PF00201">
    <property type="entry name" value="UDPGT"/>
    <property type="match status" value="2"/>
</dbReference>
<dbReference type="GeneID" id="108005197"/>
<dbReference type="InterPro" id="IPR002213">
    <property type="entry name" value="UDP_glucos_trans"/>
</dbReference>
<dbReference type="PANTHER" id="PTHR48043">
    <property type="entry name" value="EG:EG0003.4 PROTEIN-RELATED"/>
    <property type="match status" value="1"/>
</dbReference>
<evidence type="ECO:0008006" key="8">
    <source>
        <dbReference type="Google" id="ProtNLM"/>
    </source>
</evidence>
<accession>A0ABM4TT29</accession>
<sequence>MWSPLVVVVFLALALSQPDELVEAAGPLKVLGLFPHPGVSHFHFFHPIMRGLAEAGHDVSVVSHFPDKHPVVRYKDFPLTGLDKLTNSVDLKFFEKRTFYNHFLEFFLLNEWGKQACNQTLRSEALQQILRRPGRFDVIIMEQFNSDCMMGVAHQLQAPVIALSSCVMMPWHYERMGAPLIPSHVPALFMAQSQDMDFGGRLANWFSTHALNWMYKLISVPAADAMVQYKFGHDMPSVGELVKNTSVFFVNQHYSLSGPKPMPPNVIELGGIHIQKSKPLPADLQRILDNAEEGVILISWGSMIRANSLSATKRDGIIRAVARLKQKVIWKWENDTLPNQPPNMHIMKWLPQRDILCHPNVKVFMSHGGLMGTTEAAYCGVPVVATPMYGDQFVNSAALVHRGMGTILNFEDIGENTVMRALKKALDKKFYDAAKVVSHSFNHRPQQALHTAIWWVEHVAHTGGAPLLKPSAVEMSRFVYYSLDCYALVALILGSVIGSWVWLLRRCCGSSSSNKTKRFRSNMCVWKGFCLLAVLCLVTPSDSLRILGLFPHPAMSHFKFFHPIMRGLADAGHSVDVISPFEDKDPPKGYTDYLLPPSSLTDTIHLEDFERPYNFLFHYFEFFILYNMGKEACNTTLHSHALSEILKHPPGYYDVVLLEQFNNDCVMSVPHVLQAPVIGMSNCALMPWHYERLGAPLIPSYISALFQGQSQEMSFAGRLGNWITVHSLNLLYKIFTVPAANALIRQRFGPGLPSTEDMVRNTSLMLVNQHFSLSGPKPLPPNIIEVGGVHIKPPKPLPSDLQHILDNAQKGVILISWGSQLKASSLPATRRDGIVRALGRLEQEVIWKYENDTLPNKPANLHIRKWLPQRDILAHPNLRVFMSHGGLMGTTEAVANAVPIVGVPIYGDQSLNIASLVQRGMALQLELKKLDENTVYEALTKALDPSFKARAKEVASAYNNRLQDPLETAIWWVEHVAETKGAPLAQSSAVYLPRFVYHSLDVYLVVILILLLPVMTLIGLIRMCKRGKQPKGDPKLKHKRN</sequence>
<keyword evidence="4" id="KW-0472">Membrane</keyword>
<dbReference type="PANTHER" id="PTHR48043:SF114">
    <property type="entry name" value="IP04436P-RELATED"/>
    <property type="match status" value="1"/>
</dbReference>
<feature type="chain" id="PRO_5047321377" description="UDP-glycosyltransferases domain-containing protein" evidence="5">
    <location>
        <begin position="17"/>
        <end position="1041"/>
    </location>
</feature>
<dbReference type="Proteomes" id="UP001652628">
    <property type="component" value="Chromosome 2L"/>
</dbReference>
<keyword evidence="4" id="KW-0812">Transmembrane</keyword>
<gene>
    <name evidence="7" type="primary">LOC108005197</name>
</gene>
<feature type="transmembrane region" description="Helical" evidence="4">
    <location>
        <begin position="1002"/>
        <end position="1021"/>
    </location>
</feature>
<evidence type="ECO:0000256" key="4">
    <source>
        <dbReference type="SAM" id="Phobius"/>
    </source>
</evidence>
<dbReference type="CDD" id="cd03784">
    <property type="entry name" value="GT1_Gtf-like"/>
    <property type="match status" value="2"/>
</dbReference>
<dbReference type="InterPro" id="IPR035595">
    <property type="entry name" value="UDP_glycos_trans_CS"/>
</dbReference>
<dbReference type="Gene3D" id="3.40.50.2000">
    <property type="entry name" value="Glycogen Phosphorylase B"/>
    <property type="match status" value="3"/>
</dbReference>
<dbReference type="PROSITE" id="PS00375">
    <property type="entry name" value="UDPGT"/>
    <property type="match status" value="2"/>
</dbReference>
<evidence type="ECO:0000256" key="1">
    <source>
        <dbReference type="ARBA" id="ARBA00009995"/>
    </source>
</evidence>
<dbReference type="RefSeq" id="XP_070853131.1">
    <property type="nucleotide sequence ID" value="XM_070997030.1"/>
</dbReference>
<keyword evidence="2" id="KW-0328">Glycosyltransferase</keyword>
<dbReference type="SUPFAM" id="SSF53756">
    <property type="entry name" value="UDP-Glycosyltransferase/glycogen phosphorylase"/>
    <property type="match status" value="2"/>
</dbReference>
<keyword evidence="4" id="KW-1133">Transmembrane helix</keyword>
<keyword evidence="5" id="KW-0732">Signal</keyword>
<evidence type="ECO:0000256" key="5">
    <source>
        <dbReference type="SAM" id="SignalP"/>
    </source>
</evidence>
<reference evidence="7" key="1">
    <citation type="submission" date="2025-08" db="UniProtKB">
        <authorList>
            <consortium name="RefSeq"/>
        </authorList>
    </citation>
    <scope>IDENTIFICATION</scope>
</reference>
<evidence type="ECO:0000313" key="6">
    <source>
        <dbReference type="Proteomes" id="UP001652628"/>
    </source>
</evidence>
<proteinExistence type="inferred from homology"/>
<feature type="transmembrane region" description="Helical" evidence="4">
    <location>
        <begin position="524"/>
        <end position="541"/>
    </location>
</feature>
<protein>
    <recommendedName>
        <fullName evidence="8">UDP-glycosyltransferases domain-containing protein</fullName>
    </recommendedName>
</protein>
<comment type="similarity">
    <text evidence="1">Belongs to the UDP-glycosyltransferase family.</text>
</comment>
<evidence type="ECO:0000256" key="2">
    <source>
        <dbReference type="ARBA" id="ARBA00022676"/>
    </source>
</evidence>
<keyword evidence="6" id="KW-1185">Reference proteome</keyword>
<evidence type="ECO:0000256" key="3">
    <source>
        <dbReference type="ARBA" id="ARBA00022679"/>
    </source>
</evidence>
<organism evidence="6 7">
    <name type="scientific">Drosophila suzukii</name>
    <name type="common">Spotted-wing drosophila fruit fly</name>
    <dbReference type="NCBI Taxonomy" id="28584"/>
    <lineage>
        <taxon>Eukaryota</taxon>
        <taxon>Metazoa</taxon>
        <taxon>Ecdysozoa</taxon>
        <taxon>Arthropoda</taxon>
        <taxon>Hexapoda</taxon>
        <taxon>Insecta</taxon>
        <taxon>Pterygota</taxon>
        <taxon>Neoptera</taxon>
        <taxon>Endopterygota</taxon>
        <taxon>Diptera</taxon>
        <taxon>Brachycera</taxon>
        <taxon>Muscomorpha</taxon>
        <taxon>Ephydroidea</taxon>
        <taxon>Drosophilidae</taxon>
        <taxon>Drosophila</taxon>
        <taxon>Sophophora</taxon>
    </lineage>
</organism>
<feature type="transmembrane region" description="Helical" evidence="4">
    <location>
        <begin position="478"/>
        <end position="503"/>
    </location>
</feature>